<proteinExistence type="predicted"/>
<dbReference type="InterPro" id="IPR003660">
    <property type="entry name" value="HAMP_dom"/>
</dbReference>
<dbReference type="Gene3D" id="3.30.565.10">
    <property type="entry name" value="Histidine kinase-like ATPase, C-terminal domain"/>
    <property type="match status" value="1"/>
</dbReference>
<dbReference type="PRINTS" id="PR00344">
    <property type="entry name" value="BCTRLSENSOR"/>
</dbReference>
<evidence type="ECO:0000313" key="17">
    <source>
        <dbReference type="Proteomes" id="UP000554520"/>
    </source>
</evidence>
<name>A0A839U3U0_9HYPH</name>
<dbReference type="PANTHER" id="PTHR45436">
    <property type="entry name" value="SENSOR HISTIDINE KINASE YKOH"/>
    <property type="match status" value="1"/>
</dbReference>
<dbReference type="InterPro" id="IPR036890">
    <property type="entry name" value="HATPase_C_sf"/>
</dbReference>
<dbReference type="PROSITE" id="PS50109">
    <property type="entry name" value="HIS_KIN"/>
    <property type="match status" value="1"/>
</dbReference>
<dbReference type="RefSeq" id="WP_183661631.1">
    <property type="nucleotide sequence ID" value="NZ_JACHXN010000004.1"/>
</dbReference>
<keyword evidence="9" id="KW-0067">ATP-binding</keyword>
<dbReference type="SMART" id="SM00387">
    <property type="entry name" value="HATPase_c"/>
    <property type="match status" value="1"/>
</dbReference>
<feature type="domain" description="Histidine kinase" evidence="14">
    <location>
        <begin position="248"/>
        <end position="458"/>
    </location>
</feature>
<dbReference type="Pfam" id="PF00512">
    <property type="entry name" value="HisKA"/>
    <property type="match status" value="1"/>
</dbReference>
<evidence type="ECO:0000256" key="7">
    <source>
        <dbReference type="ARBA" id="ARBA00022741"/>
    </source>
</evidence>
<dbReference type="AlphaFoldDB" id="A0A839U3U0"/>
<dbReference type="SMART" id="SM00388">
    <property type="entry name" value="HisKA"/>
    <property type="match status" value="1"/>
</dbReference>
<keyword evidence="17" id="KW-1185">Reference proteome</keyword>
<gene>
    <name evidence="16" type="ORF">FHS21_001753</name>
</gene>
<dbReference type="GO" id="GO:0005886">
    <property type="term" value="C:plasma membrane"/>
    <property type="evidence" value="ECO:0007669"/>
    <property type="project" value="TreeGrafter"/>
</dbReference>
<evidence type="ECO:0000256" key="4">
    <source>
        <dbReference type="ARBA" id="ARBA00022553"/>
    </source>
</evidence>
<dbReference type="SUPFAM" id="SSF47384">
    <property type="entry name" value="Homodimeric domain of signal transducing histidine kinase"/>
    <property type="match status" value="1"/>
</dbReference>
<reference evidence="16 17" key="1">
    <citation type="submission" date="2020-08" db="EMBL/GenBank/DDBJ databases">
        <title>Genomic Encyclopedia of Type Strains, Phase III (KMG-III): the genomes of soil and plant-associated and newly described type strains.</title>
        <authorList>
            <person name="Whitman W."/>
        </authorList>
    </citation>
    <scope>NUCLEOTIDE SEQUENCE [LARGE SCALE GENOMIC DNA]</scope>
    <source>
        <strain evidence="16 17">CECT 7015</strain>
    </source>
</reference>
<organism evidence="16 17">
    <name type="scientific">Phyllobacterium trifolii</name>
    <dbReference type="NCBI Taxonomy" id="300193"/>
    <lineage>
        <taxon>Bacteria</taxon>
        <taxon>Pseudomonadati</taxon>
        <taxon>Pseudomonadota</taxon>
        <taxon>Alphaproteobacteria</taxon>
        <taxon>Hyphomicrobiales</taxon>
        <taxon>Phyllobacteriaceae</taxon>
        <taxon>Phyllobacterium</taxon>
    </lineage>
</organism>
<evidence type="ECO:0000256" key="6">
    <source>
        <dbReference type="ARBA" id="ARBA00022692"/>
    </source>
</evidence>
<keyword evidence="10 13" id="KW-1133">Transmembrane helix</keyword>
<feature type="transmembrane region" description="Helical" evidence="13">
    <location>
        <begin position="164"/>
        <end position="187"/>
    </location>
</feature>
<sequence length="458" mass="50479">MIRSTLTRKLFFRIAPTILITIALIGAFAFRSATREINNIYDAQLINDANVLWTLLERQVEKPGIHKSKQVNDIDLAMGNQLAMNEDADDYADAHMFRAWKDGEIEVFSSTAFPKTVPEQRAGFTDVNYGGEDWRVYALPIPQTTITVEVGEKLALRKSLVSNILLNLSFPLLVLFPLIAVLIWFGIRSGLSAMHGLVRQIRSRSPDDLSVIPVDTLPRDLSPLGRSINQLLGKLDRSLTAERRFADHAAHQLRTPQTSLKLLLQMLANAESEQERKAIIGDLVASNEQAMHLIEQLLRAARVSHQPMLLKSVSLYNTVASVIGEFGNMIHLKRLEVSLHGDENAQVNADEPLLRLMIANLVDNAIKYSPVGGTIEASITPKNESWLLSISDSGPGIAAQHREAVFRRFYRVDTPQAEGSGLGLAIVADIIDRFSATIALNAAGSGKGLSVDVLMPRA</sequence>
<comment type="subcellular location">
    <subcellularLocation>
        <location evidence="2">Membrane</location>
        <topology evidence="2">Multi-pass membrane protein</topology>
    </subcellularLocation>
</comment>
<dbReference type="SUPFAM" id="SSF55874">
    <property type="entry name" value="ATPase domain of HSP90 chaperone/DNA topoisomerase II/histidine kinase"/>
    <property type="match status" value="1"/>
</dbReference>
<dbReference type="InterPro" id="IPR003661">
    <property type="entry name" value="HisK_dim/P_dom"/>
</dbReference>
<comment type="caution">
    <text evidence="16">The sequence shown here is derived from an EMBL/GenBank/DDBJ whole genome shotgun (WGS) entry which is preliminary data.</text>
</comment>
<evidence type="ECO:0000256" key="13">
    <source>
        <dbReference type="SAM" id="Phobius"/>
    </source>
</evidence>
<evidence type="ECO:0000256" key="11">
    <source>
        <dbReference type="ARBA" id="ARBA00023012"/>
    </source>
</evidence>
<dbReference type="PANTHER" id="PTHR45436:SF14">
    <property type="entry name" value="SENSOR PROTEIN QSEC"/>
    <property type="match status" value="1"/>
</dbReference>
<dbReference type="PROSITE" id="PS50885">
    <property type="entry name" value="HAMP"/>
    <property type="match status" value="1"/>
</dbReference>
<dbReference type="EC" id="2.7.13.3" evidence="3"/>
<evidence type="ECO:0000256" key="12">
    <source>
        <dbReference type="ARBA" id="ARBA00023136"/>
    </source>
</evidence>
<keyword evidence="4" id="KW-0597">Phosphoprotein</keyword>
<dbReference type="InterPro" id="IPR036097">
    <property type="entry name" value="HisK_dim/P_sf"/>
</dbReference>
<keyword evidence="11" id="KW-0902">Two-component regulatory system</keyword>
<keyword evidence="12 13" id="KW-0472">Membrane</keyword>
<dbReference type="Pfam" id="PF08521">
    <property type="entry name" value="2CSK_N"/>
    <property type="match status" value="1"/>
</dbReference>
<dbReference type="CDD" id="cd00082">
    <property type="entry name" value="HisKA"/>
    <property type="match status" value="1"/>
</dbReference>
<dbReference type="InterPro" id="IPR003594">
    <property type="entry name" value="HATPase_dom"/>
</dbReference>
<dbReference type="Gene3D" id="1.10.287.130">
    <property type="match status" value="1"/>
</dbReference>
<evidence type="ECO:0000256" key="9">
    <source>
        <dbReference type="ARBA" id="ARBA00022840"/>
    </source>
</evidence>
<dbReference type="InterPro" id="IPR050428">
    <property type="entry name" value="TCS_sensor_his_kinase"/>
</dbReference>
<evidence type="ECO:0000259" key="15">
    <source>
        <dbReference type="PROSITE" id="PS50885"/>
    </source>
</evidence>
<protein>
    <recommendedName>
        <fullName evidence="3">histidine kinase</fullName>
        <ecNumber evidence="3">2.7.13.3</ecNumber>
    </recommendedName>
</protein>
<dbReference type="Proteomes" id="UP000554520">
    <property type="component" value="Unassembled WGS sequence"/>
</dbReference>
<comment type="catalytic activity">
    <reaction evidence="1">
        <text>ATP + protein L-histidine = ADP + protein N-phospho-L-histidine.</text>
        <dbReference type="EC" id="2.7.13.3"/>
    </reaction>
</comment>
<evidence type="ECO:0000256" key="2">
    <source>
        <dbReference type="ARBA" id="ARBA00004141"/>
    </source>
</evidence>
<keyword evidence="5 16" id="KW-0808">Transferase</keyword>
<dbReference type="InterPro" id="IPR004358">
    <property type="entry name" value="Sig_transdc_His_kin-like_C"/>
</dbReference>
<evidence type="ECO:0000313" key="16">
    <source>
        <dbReference type="EMBL" id="MBB3145348.1"/>
    </source>
</evidence>
<feature type="domain" description="HAMP" evidence="15">
    <location>
        <begin position="188"/>
        <end position="240"/>
    </location>
</feature>
<dbReference type="InterPro" id="IPR013727">
    <property type="entry name" value="2CSK_N"/>
</dbReference>
<dbReference type="GO" id="GO:0005524">
    <property type="term" value="F:ATP binding"/>
    <property type="evidence" value="ECO:0007669"/>
    <property type="project" value="UniProtKB-KW"/>
</dbReference>
<dbReference type="GO" id="GO:0000155">
    <property type="term" value="F:phosphorelay sensor kinase activity"/>
    <property type="evidence" value="ECO:0007669"/>
    <property type="project" value="InterPro"/>
</dbReference>
<feature type="transmembrane region" description="Helical" evidence="13">
    <location>
        <begin position="12"/>
        <end position="30"/>
    </location>
</feature>
<evidence type="ECO:0000256" key="8">
    <source>
        <dbReference type="ARBA" id="ARBA00022777"/>
    </source>
</evidence>
<evidence type="ECO:0000256" key="1">
    <source>
        <dbReference type="ARBA" id="ARBA00000085"/>
    </source>
</evidence>
<dbReference type="EMBL" id="JACHXN010000004">
    <property type="protein sequence ID" value="MBB3145348.1"/>
    <property type="molecule type" value="Genomic_DNA"/>
</dbReference>
<evidence type="ECO:0000259" key="14">
    <source>
        <dbReference type="PROSITE" id="PS50109"/>
    </source>
</evidence>
<evidence type="ECO:0000256" key="3">
    <source>
        <dbReference type="ARBA" id="ARBA00012438"/>
    </source>
</evidence>
<dbReference type="InterPro" id="IPR005467">
    <property type="entry name" value="His_kinase_dom"/>
</dbReference>
<keyword evidence="7" id="KW-0547">Nucleotide-binding</keyword>
<evidence type="ECO:0000256" key="10">
    <source>
        <dbReference type="ARBA" id="ARBA00022989"/>
    </source>
</evidence>
<evidence type="ECO:0000256" key="5">
    <source>
        <dbReference type="ARBA" id="ARBA00022679"/>
    </source>
</evidence>
<dbReference type="Pfam" id="PF02518">
    <property type="entry name" value="HATPase_c"/>
    <property type="match status" value="1"/>
</dbReference>
<accession>A0A839U3U0</accession>
<keyword evidence="6 13" id="KW-0812">Transmembrane</keyword>
<keyword evidence="8 16" id="KW-0418">Kinase</keyword>